<accession>A0A919AX80</accession>
<comment type="caution">
    <text evidence="1">The sequence shown here is derived from an EMBL/GenBank/DDBJ whole genome shotgun (WGS) entry which is preliminary data.</text>
</comment>
<dbReference type="AlphaFoldDB" id="A0A919AX80"/>
<reference evidence="1" key="2">
    <citation type="submission" date="2020-09" db="EMBL/GenBank/DDBJ databases">
        <authorList>
            <person name="Sun Q."/>
            <person name="Ohkuma M."/>
        </authorList>
    </citation>
    <scope>NUCLEOTIDE SEQUENCE</scope>
    <source>
        <strain evidence="1">JCM 4059</strain>
    </source>
</reference>
<proteinExistence type="predicted"/>
<name>A0A919AX80_9ACTN</name>
<evidence type="ECO:0000313" key="1">
    <source>
        <dbReference type="EMBL" id="GHF27480.1"/>
    </source>
</evidence>
<dbReference type="Proteomes" id="UP000638313">
    <property type="component" value="Unassembled WGS sequence"/>
</dbReference>
<sequence length="210" mass="23019">MAFEPTAAGESETLATALRAYLSKTRFTFTGLTGKETTRCITRAVAEWAKASGWRIRCEAPMRYIDPPRALGAGCRICWSPPWSAYLDFRLVRKDGPPVALEIDRAEDSTAVDKLRDEALRGHPALWVRWHGALRAELPAGVARLHLPARSSRSPVRYSLAPVTGTAAITLGEAVTPKARADALHRDQQRIAEEKRAAALPRDGGPIRCP</sequence>
<keyword evidence="2" id="KW-1185">Reference proteome</keyword>
<evidence type="ECO:0000313" key="2">
    <source>
        <dbReference type="Proteomes" id="UP000638313"/>
    </source>
</evidence>
<gene>
    <name evidence="1" type="ORF">GCM10010218_05560</name>
</gene>
<dbReference type="EMBL" id="BNBD01000001">
    <property type="protein sequence ID" value="GHF27480.1"/>
    <property type="molecule type" value="Genomic_DNA"/>
</dbReference>
<protein>
    <submittedName>
        <fullName evidence="1">Uncharacterized protein</fullName>
    </submittedName>
</protein>
<organism evidence="1 2">
    <name type="scientific">Streptomyces mashuensis</name>
    <dbReference type="NCBI Taxonomy" id="33904"/>
    <lineage>
        <taxon>Bacteria</taxon>
        <taxon>Bacillati</taxon>
        <taxon>Actinomycetota</taxon>
        <taxon>Actinomycetes</taxon>
        <taxon>Kitasatosporales</taxon>
        <taxon>Streptomycetaceae</taxon>
        <taxon>Streptomyces</taxon>
    </lineage>
</organism>
<reference evidence="1" key="1">
    <citation type="journal article" date="2014" name="Int. J. Syst. Evol. Microbiol.">
        <title>Complete genome sequence of Corynebacterium casei LMG S-19264T (=DSM 44701T), isolated from a smear-ripened cheese.</title>
        <authorList>
            <consortium name="US DOE Joint Genome Institute (JGI-PGF)"/>
            <person name="Walter F."/>
            <person name="Albersmeier A."/>
            <person name="Kalinowski J."/>
            <person name="Ruckert C."/>
        </authorList>
    </citation>
    <scope>NUCLEOTIDE SEQUENCE</scope>
    <source>
        <strain evidence="1">JCM 4059</strain>
    </source>
</reference>